<evidence type="ECO:0000256" key="6">
    <source>
        <dbReference type="SAM" id="Phobius"/>
    </source>
</evidence>
<reference evidence="7" key="1">
    <citation type="journal article" date="2023" name="Insect Mol. Biol.">
        <title>Genome sequencing provides insights into the evolution of gene families encoding plant cell wall-degrading enzymes in longhorned beetles.</title>
        <authorList>
            <person name="Shin N.R."/>
            <person name="Okamura Y."/>
            <person name="Kirsch R."/>
            <person name="Pauchet Y."/>
        </authorList>
    </citation>
    <scope>NUCLEOTIDE SEQUENCE</scope>
    <source>
        <strain evidence="7">AMC_N1</strain>
    </source>
</reference>
<gene>
    <name evidence="7" type="ORF">NQ318_008246</name>
</gene>
<evidence type="ECO:0000256" key="5">
    <source>
        <dbReference type="SAM" id="MobiDB-lite"/>
    </source>
</evidence>
<keyword evidence="3 6" id="KW-1133">Transmembrane helix</keyword>
<evidence type="ECO:0000256" key="3">
    <source>
        <dbReference type="ARBA" id="ARBA00022989"/>
    </source>
</evidence>
<dbReference type="InterPro" id="IPR008952">
    <property type="entry name" value="Tetraspanin_EC2_sf"/>
</dbReference>
<evidence type="ECO:0000256" key="2">
    <source>
        <dbReference type="ARBA" id="ARBA00022692"/>
    </source>
</evidence>
<feature type="transmembrane region" description="Helical" evidence="6">
    <location>
        <begin position="116"/>
        <end position="140"/>
    </location>
</feature>
<dbReference type="AlphaFoldDB" id="A0AAV8Y7I0"/>
<keyword evidence="4 6" id="KW-0472">Membrane</keyword>
<organism evidence="7 8">
    <name type="scientific">Aromia moschata</name>
    <dbReference type="NCBI Taxonomy" id="1265417"/>
    <lineage>
        <taxon>Eukaryota</taxon>
        <taxon>Metazoa</taxon>
        <taxon>Ecdysozoa</taxon>
        <taxon>Arthropoda</taxon>
        <taxon>Hexapoda</taxon>
        <taxon>Insecta</taxon>
        <taxon>Pterygota</taxon>
        <taxon>Neoptera</taxon>
        <taxon>Endopterygota</taxon>
        <taxon>Coleoptera</taxon>
        <taxon>Polyphaga</taxon>
        <taxon>Cucujiformia</taxon>
        <taxon>Chrysomeloidea</taxon>
        <taxon>Cerambycidae</taxon>
        <taxon>Cerambycinae</taxon>
        <taxon>Callichromatini</taxon>
        <taxon>Aromia</taxon>
    </lineage>
</organism>
<dbReference type="Gene3D" id="1.10.1450.10">
    <property type="entry name" value="Tetraspanin"/>
    <property type="match status" value="1"/>
</dbReference>
<comment type="caution">
    <text evidence="7">The sequence shown here is derived from an EMBL/GenBank/DDBJ whole genome shotgun (WGS) entry which is preliminary data.</text>
</comment>
<evidence type="ECO:0000256" key="4">
    <source>
        <dbReference type="ARBA" id="ARBA00023136"/>
    </source>
</evidence>
<dbReference type="Proteomes" id="UP001162162">
    <property type="component" value="Unassembled WGS sequence"/>
</dbReference>
<proteinExistence type="predicted"/>
<evidence type="ECO:0000313" key="8">
    <source>
        <dbReference type="Proteomes" id="UP001162162"/>
    </source>
</evidence>
<keyword evidence="2 6" id="KW-0812">Transmembrane</keyword>
<comment type="subcellular location">
    <subcellularLocation>
        <location evidence="1">Membrane</location>
        <topology evidence="1">Multi-pass membrane protein</topology>
    </subcellularLocation>
</comment>
<sequence length="297" mass="34136">MTHYLRDQTWKETIDKLQYDNECCGISSYENWHEIEWLNKYHVDVDSDTVKQFRTSQETLKLPVTPWSCCKVDFPMQCLHDPLQQAQYAHIWVDEPTVVTDSIHSKGCLEGLKKPIVAVIDLFIFFTSVIFILHIIIFFISRILYTSCRNAVVLSDTEGIAPGWIFGRGDCGYSRGKTLGEIMKRKRRKRKSATLEKCFQKRFGRKKKDTTEDDKLEGTQNMNTSFLENLERKDKAEDDTGTVDVVDDQITFNPELHSTARPKNFDANEDETAGVGTSKADEEPGSMEGELKRLMQA</sequence>
<evidence type="ECO:0000313" key="7">
    <source>
        <dbReference type="EMBL" id="KAJ8946890.1"/>
    </source>
</evidence>
<protein>
    <submittedName>
        <fullName evidence="7">Uncharacterized protein</fullName>
    </submittedName>
</protein>
<dbReference type="InterPro" id="IPR018499">
    <property type="entry name" value="Tetraspanin/Peripherin"/>
</dbReference>
<evidence type="ECO:0000256" key="1">
    <source>
        <dbReference type="ARBA" id="ARBA00004141"/>
    </source>
</evidence>
<keyword evidence="8" id="KW-1185">Reference proteome</keyword>
<feature type="region of interest" description="Disordered" evidence="5">
    <location>
        <begin position="253"/>
        <end position="297"/>
    </location>
</feature>
<accession>A0AAV8Y7I0</accession>
<name>A0AAV8Y7I0_9CUCU</name>
<dbReference type="GO" id="GO:0016020">
    <property type="term" value="C:membrane"/>
    <property type="evidence" value="ECO:0007669"/>
    <property type="project" value="UniProtKB-SubCell"/>
</dbReference>
<dbReference type="EMBL" id="JAPWTK010000173">
    <property type="protein sequence ID" value="KAJ8946890.1"/>
    <property type="molecule type" value="Genomic_DNA"/>
</dbReference>
<dbReference type="SUPFAM" id="SSF48652">
    <property type="entry name" value="Tetraspanin"/>
    <property type="match status" value="1"/>
</dbReference>
<dbReference type="Pfam" id="PF00335">
    <property type="entry name" value="Tetraspanin"/>
    <property type="match status" value="1"/>
</dbReference>